<feature type="transmembrane region" description="Helical" evidence="7">
    <location>
        <begin position="20"/>
        <end position="39"/>
    </location>
</feature>
<geneLocation type="plasmid" evidence="10">
    <name>prccge525b</name>
</geneLocation>
<keyword evidence="10" id="KW-1185">Reference proteome</keyword>
<evidence type="ECO:0000313" key="9">
    <source>
        <dbReference type="EMBL" id="AYG64279.1"/>
    </source>
</evidence>
<dbReference type="Proteomes" id="UP000282195">
    <property type="component" value="Plasmid pRCCGE525b"/>
</dbReference>
<proteinExistence type="inferred from homology"/>
<keyword evidence="9" id="KW-0614">Plasmid</keyword>
<keyword evidence="2 7" id="KW-0813">Transport</keyword>
<dbReference type="KEGG" id="rjg:CCGE525_34500"/>
<evidence type="ECO:0000256" key="7">
    <source>
        <dbReference type="RuleBase" id="RU363032"/>
    </source>
</evidence>
<dbReference type="PANTHER" id="PTHR43386">
    <property type="entry name" value="OLIGOPEPTIDE TRANSPORT SYSTEM PERMEASE PROTEIN APPC"/>
    <property type="match status" value="1"/>
</dbReference>
<keyword evidence="4 7" id="KW-0812">Transmembrane</keyword>
<dbReference type="Gene3D" id="1.10.3720.10">
    <property type="entry name" value="MetI-like"/>
    <property type="match status" value="1"/>
</dbReference>
<reference evidence="9 10" key="1">
    <citation type="submission" date="2018-10" db="EMBL/GenBank/DDBJ databases">
        <title>Rhizobium etli, R. leguminosarum and a new Rhizobium genospecies from Phaseolus dumosus.</title>
        <authorList>
            <person name="Ramirez-Puebla S.T."/>
            <person name="Rogel-Hernandez M.A."/>
            <person name="Guerrero G."/>
            <person name="Ormeno-Orrillo E."/>
            <person name="Martinez-Romero J.C."/>
            <person name="Negrete-Yankelevich S."/>
            <person name="Martinez-Romero E."/>
        </authorList>
    </citation>
    <scope>NUCLEOTIDE SEQUENCE [LARGE SCALE GENOMIC DNA]</scope>
    <source>
        <strain evidence="9 10">CCGE525</strain>
        <plasmid evidence="10">prccge525b</plasmid>
    </source>
</reference>
<dbReference type="EMBL" id="CP032696">
    <property type="protein sequence ID" value="AYG64279.1"/>
    <property type="molecule type" value="Genomic_DNA"/>
</dbReference>
<evidence type="ECO:0000259" key="8">
    <source>
        <dbReference type="PROSITE" id="PS50928"/>
    </source>
</evidence>
<evidence type="ECO:0000256" key="4">
    <source>
        <dbReference type="ARBA" id="ARBA00022692"/>
    </source>
</evidence>
<comment type="similarity">
    <text evidence="7">Belongs to the binding-protein-dependent transport system permease family.</text>
</comment>
<dbReference type="CDD" id="cd06261">
    <property type="entry name" value="TM_PBP2"/>
    <property type="match status" value="1"/>
</dbReference>
<feature type="transmembrane region" description="Helical" evidence="7">
    <location>
        <begin position="135"/>
        <end position="160"/>
    </location>
</feature>
<dbReference type="InterPro" id="IPR050366">
    <property type="entry name" value="BP-dependent_transpt_permease"/>
</dbReference>
<keyword evidence="6 7" id="KW-0472">Membrane</keyword>
<dbReference type="InterPro" id="IPR035906">
    <property type="entry name" value="MetI-like_sf"/>
</dbReference>
<dbReference type="Pfam" id="PF00528">
    <property type="entry name" value="BPD_transp_1"/>
    <property type="match status" value="1"/>
</dbReference>
<keyword evidence="3" id="KW-1003">Cell membrane</keyword>
<evidence type="ECO:0000256" key="3">
    <source>
        <dbReference type="ARBA" id="ARBA00022475"/>
    </source>
</evidence>
<dbReference type="PROSITE" id="PS50928">
    <property type="entry name" value="ABC_TM1"/>
    <property type="match status" value="1"/>
</dbReference>
<evidence type="ECO:0000256" key="5">
    <source>
        <dbReference type="ARBA" id="ARBA00022989"/>
    </source>
</evidence>
<evidence type="ECO:0000313" key="10">
    <source>
        <dbReference type="Proteomes" id="UP000282195"/>
    </source>
</evidence>
<dbReference type="GO" id="GO:0005886">
    <property type="term" value="C:plasma membrane"/>
    <property type="evidence" value="ECO:0007669"/>
    <property type="project" value="UniProtKB-SubCell"/>
</dbReference>
<protein>
    <submittedName>
        <fullName evidence="9">ABC transporter permease</fullName>
    </submittedName>
</protein>
<organism evidence="9 10">
    <name type="scientific">Rhizobium jaguaris</name>
    <dbReference type="NCBI Taxonomy" id="1312183"/>
    <lineage>
        <taxon>Bacteria</taxon>
        <taxon>Pseudomonadati</taxon>
        <taxon>Pseudomonadota</taxon>
        <taxon>Alphaproteobacteria</taxon>
        <taxon>Hyphomicrobiales</taxon>
        <taxon>Rhizobiaceae</taxon>
        <taxon>Rhizobium/Agrobacterium group</taxon>
        <taxon>Rhizobium</taxon>
    </lineage>
</organism>
<feature type="transmembrane region" description="Helical" evidence="7">
    <location>
        <begin position="256"/>
        <end position="276"/>
    </location>
</feature>
<dbReference type="PANTHER" id="PTHR43386:SF25">
    <property type="entry name" value="PEPTIDE ABC TRANSPORTER PERMEASE PROTEIN"/>
    <property type="match status" value="1"/>
</dbReference>
<dbReference type="OrthoDB" id="9766870at2"/>
<dbReference type="SUPFAM" id="SSF161098">
    <property type="entry name" value="MetI-like"/>
    <property type="match status" value="1"/>
</dbReference>
<comment type="subcellular location">
    <subcellularLocation>
        <location evidence="1 7">Cell membrane</location>
        <topology evidence="1 7">Multi-pass membrane protein</topology>
    </subcellularLocation>
</comment>
<name>A0A387G046_9HYPH</name>
<gene>
    <name evidence="9" type="ORF">CCGE525_34500</name>
</gene>
<keyword evidence="5 7" id="KW-1133">Transmembrane helix</keyword>
<dbReference type="InterPro" id="IPR000515">
    <property type="entry name" value="MetI-like"/>
</dbReference>
<accession>A0A387G046</accession>
<evidence type="ECO:0000256" key="1">
    <source>
        <dbReference type="ARBA" id="ARBA00004651"/>
    </source>
</evidence>
<feature type="transmembrane region" description="Helical" evidence="7">
    <location>
        <begin position="91"/>
        <end position="115"/>
    </location>
</feature>
<evidence type="ECO:0000256" key="2">
    <source>
        <dbReference type="ARBA" id="ARBA00022448"/>
    </source>
</evidence>
<sequence length="288" mass="31052">MTISLQSTTQRYRASPAGLSLILFAASWIAVILIAAIFADRLARFDVTEMDLAARLKPPICFGGSIKHLLGTDELGRDVLSRLLFSIRTTMLIAVGATFLSMVIGTTFGFAAAYFRGSVEHVIALLTDVQASMPFLIVALTVMAFFGRDMVLFIGLMGLYGWERNARIARGLAIAGQSQGYAATAAHLGAHPVRVYLQHILPNTASTLIVTATLLFPEIVLAESGLSFLGLGVQPPTTSLGIMVGIGREYIVRAPWMILVPSLVIVFTTISISLIGDWLRDQLDPTLV</sequence>
<dbReference type="RefSeq" id="WP_120709169.1">
    <property type="nucleotide sequence ID" value="NZ_CP032696.1"/>
</dbReference>
<dbReference type="AlphaFoldDB" id="A0A387G046"/>
<dbReference type="GO" id="GO:0055085">
    <property type="term" value="P:transmembrane transport"/>
    <property type="evidence" value="ECO:0007669"/>
    <property type="project" value="InterPro"/>
</dbReference>
<feature type="domain" description="ABC transmembrane type-1" evidence="8">
    <location>
        <begin position="87"/>
        <end position="276"/>
    </location>
</feature>
<evidence type="ECO:0000256" key="6">
    <source>
        <dbReference type="ARBA" id="ARBA00023136"/>
    </source>
</evidence>